<reference evidence="2 3" key="1">
    <citation type="submission" date="2021-02" db="EMBL/GenBank/DDBJ databases">
        <title>Variation within the Batrachochytrium salamandrivorans European outbreak.</title>
        <authorList>
            <person name="Kelly M."/>
            <person name="Pasmans F."/>
            <person name="Shea T.P."/>
            <person name="Munoz J.F."/>
            <person name="Carranza S."/>
            <person name="Cuomo C.A."/>
            <person name="Martel A."/>
        </authorList>
    </citation>
    <scope>NUCLEOTIDE SEQUENCE [LARGE SCALE GENOMIC DNA]</scope>
    <source>
        <strain evidence="2 3">AMFP18/2</strain>
    </source>
</reference>
<evidence type="ECO:0008006" key="4">
    <source>
        <dbReference type="Google" id="ProtNLM"/>
    </source>
</evidence>
<sequence length="445" mass="49629">MSDTEIQMQDDAEFVKRAVFLLVNLLALIDGRIKSLEVAKAAMSYLSNRCEADIQIFIVEPSSESNNVEIYQVVNTDVASTLDVSELVEETRSIRASPYMRPWSSKLCNIKAETTHHLSENLVEVCNKKSTIIVPDGKKGYSMIPIFEANGIVVAIISLKSDENTTAVHERVAEISKLCGLMGGAFEKIKKDGFLTLENTSNVHLDASSIDENSRRRFLFGKIVLDHVRTMLLKMDNRALAELRSYKNPPKSIHRIVKGVLYIFGRSPKEVKLWLNTIRLFTMELVKKMIKYDPTAIQKKVFFTRAKRVLKMVSFQDQVSERAGTGSPAQILHDWLTVVLELRDQAVLSRKARPDLFVIAAPDTSAIDDGEEEEEESKMDSIGGSTQGIMQEGISSVDVNNPMRNSEDANEGSFHTIESSVDEAPENGSKLDITARVGQEGESLI</sequence>
<dbReference type="EMBL" id="JAFCIX010000172">
    <property type="protein sequence ID" value="KAH6597011.1"/>
    <property type="molecule type" value="Genomic_DNA"/>
</dbReference>
<evidence type="ECO:0000313" key="2">
    <source>
        <dbReference type="EMBL" id="KAH6597011.1"/>
    </source>
</evidence>
<evidence type="ECO:0000256" key="1">
    <source>
        <dbReference type="SAM" id="MobiDB-lite"/>
    </source>
</evidence>
<gene>
    <name evidence="2" type="ORF">BASA50_004769</name>
</gene>
<organism evidence="2 3">
    <name type="scientific">Batrachochytrium salamandrivorans</name>
    <dbReference type="NCBI Taxonomy" id="1357716"/>
    <lineage>
        <taxon>Eukaryota</taxon>
        <taxon>Fungi</taxon>
        <taxon>Fungi incertae sedis</taxon>
        <taxon>Chytridiomycota</taxon>
        <taxon>Chytridiomycota incertae sedis</taxon>
        <taxon>Chytridiomycetes</taxon>
        <taxon>Rhizophydiales</taxon>
        <taxon>Rhizophydiales incertae sedis</taxon>
        <taxon>Batrachochytrium</taxon>
    </lineage>
</organism>
<name>A0ABQ8FHQ0_9FUNG</name>
<dbReference type="Proteomes" id="UP001648503">
    <property type="component" value="Unassembled WGS sequence"/>
</dbReference>
<feature type="compositionally biased region" description="Acidic residues" evidence="1">
    <location>
        <begin position="366"/>
        <end position="377"/>
    </location>
</feature>
<evidence type="ECO:0000313" key="3">
    <source>
        <dbReference type="Proteomes" id="UP001648503"/>
    </source>
</evidence>
<feature type="region of interest" description="Disordered" evidence="1">
    <location>
        <begin position="364"/>
        <end position="445"/>
    </location>
</feature>
<dbReference type="PANTHER" id="PTHR46788">
    <property type="entry name" value="EF-HAND CALCIUM-BINDING DOMAIN-CONTAINING PROTEIN 5"/>
    <property type="match status" value="1"/>
</dbReference>
<keyword evidence="3" id="KW-1185">Reference proteome</keyword>
<dbReference type="Gene3D" id="1.20.920.60">
    <property type="match status" value="1"/>
</dbReference>
<feature type="compositionally biased region" description="Polar residues" evidence="1">
    <location>
        <begin position="383"/>
        <end position="404"/>
    </location>
</feature>
<protein>
    <recommendedName>
        <fullName evidence="4">GAF domain-containing protein</fullName>
    </recommendedName>
</protein>
<dbReference type="PANTHER" id="PTHR46788:SF1">
    <property type="entry name" value="EF-HAND CALCIUM-BINDING DOMAIN-CONTAINING PROTEIN 5"/>
    <property type="match status" value="1"/>
</dbReference>
<comment type="caution">
    <text evidence="2">The sequence shown here is derived from an EMBL/GenBank/DDBJ whole genome shotgun (WGS) entry which is preliminary data.</text>
</comment>
<proteinExistence type="predicted"/>
<accession>A0ABQ8FHQ0</accession>